<dbReference type="InterPro" id="IPR029039">
    <property type="entry name" value="Flavoprotein-like_sf"/>
</dbReference>
<name>A0ABP7AQJ6_9ACTN</name>
<keyword evidence="6" id="KW-1185">Reference proteome</keyword>
<dbReference type="SUPFAM" id="SSF52218">
    <property type="entry name" value="Flavoproteins"/>
    <property type="match status" value="1"/>
</dbReference>
<evidence type="ECO:0000256" key="1">
    <source>
        <dbReference type="ARBA" id="ARBA00022630"/>
    </source>
</evidence>
<evidence type="ECO:0000256" key="3">
    <source>
        <dbReference type="ARBA" id="ARBA00023002"/>
    </source>
</evidence>
<gene>
    <name evidence="5" type="ORF">GCM10022236_45440</name>
</gene>
<dbReference type="Gene3D" id="3.40.50.360">
    <property type="match status" value="1"/>
</dbReference>
<evidence type="ECO:0000313" key="5">
    <source>
        <dbReference type="EMBL" id="GAA3637857.1"/>
    </source>
</evidence>
<organism evidence="5 6">
    <name type="scientific">Microlunatus ginsengisoli</name>
    <dbReference type="NCBI Taxonomy" id="363863"/>
    <lineage>
        <taxon>Bacteria</taxon>
        <taxon>Bacillati</taxon>
        <taxon>Actinomycetota</taxon>
        <taxon>Actinomycetes</taxon>
        <taxon>Propionibacteriales</taxon>
        <taxon>Propionibacteriaceae</taxon>
        <taxon>Microlunatus</taxon>
    </lineage>
</organism>
<sequence>MSTAVVVGNPRPRSRTYQAAHLVIEKLTGHAPDLAVDLADFGARLLDWKDPAVAQAVGDVSSAELVVVASPTYKSTYTGLLKVFLDLFAAGSLANVTTIPLMLGGDWRHSLAPEAFLKPVLAELGASSPTRGLFLLDSDAATGWARSEVLNGWLATARTQLPGRLVDAHGGA</sequence>
<feature type="domain" description="NADPH-dependent FMN reductase-like" evidence="4">
    <location>
        <begin position="1"/>
        <end position="139"/>
    </location>
</feature>
<dbReference type="Pfam" id="PF03358">
    <property type="entry name" value="FMN_red"/>
    <property type="match status" value="1"/>
</dbReference>
<dbReference type="EMBL" id="BAABAB010000046">
    <property type="protein sequence ID" value="GAA3637857.1"/>
    <property type="molecule type" value="Genomic_DNA"/>
</dbReference>
<dbReference type="RefSeq" id="WP_344808904.1">
    <property type="nucleotide sequence ID" value="NZ_BAABAB010000046.1"/>
</dbReference>
<protein>
    <submittedName>
        <fullName evidence="5">NAD(P)H-dependent oxidoreductase</fullName>
    </submittedName>
</protein>
<keyword evidence="1" id="KW-0285">Flavoprotein</keyword>
<evidence type="ECO:0000256" key="2">
    <source>
        <dbReference type="ARBA" id="ARBA00022643"/>
    </source>
</evidence>
<evidence type="ECO:0000313" key="6">
    <source>
        <dbReference type="Proteomes" id="UP001501490"/>
    </source>
</evidence>
<keyword evidence="2" id="KW-0288">FMN</keyword>
<dbReference type="InterPro" id="IPR005025">
    <property type="entry name" value="FMN_Rdtase-like_dom"/>
</dbReference>
<comment type="caution">
    <text evidence="5">The sequence shown here is derived from an EMBL/GenBank/DDBJ whole genome shotgun (WGS) entry which is preliminary data.</text>
</comment>
<reference evidence="6" key="1">
    <citation type="journal article" date="2019" name="Int. J. Syst. Evol. Microbiol.">
        <title>The Global Catalogue of Microorganisms (GCM) 10K type strain sequencing project: providing services to taxonomists for standard genome sequencing and annotation.</title>
        <authorList>
            <consortium name="The Broad Institute Genomics Platform"/>
            <consortium name="The Broad Institute Genome Sequencing Center for Infectious Disease"/>
            <person name="Wu L."/>
            <person name="Ma J."/>
        </authorList>
    </citation>
    <scope>NUCLEOTIDE SEQUENCE [LARGE SCALE GENOMIC DNA]</scope>
    <source>
        <strain evidence="6">JCM 16929</strain>
    </source>
</reference>
<dbReference type="PANTHER" id="PTHR43408">
    <property type="entry name" value="FMN REDUCTASE (NADPH)"/>
    <property type="match status" value="1"/>
</dbReference>
<keyword evidence="3" id="KW-0560">Oxidoreductase</keyword>
<evidence type="ECO:0000259" key="4">
    <source>
        <dbReference type="Pfam" id="PF03358"/>
    </source>
</evidence>
<accession>A0ABP7AQJ6</accession>
<proteinExistence type="predicted"/>
<dbReference type="InterPro" id="IPR051814">
    <property type="entry name" value="NAD(P)H-dep_FMN_reductase"/>
</dbReference>
<dbReference type="Proteomes" id="UP001501490">
    <property type="component" value="Unassembled WGS sequence"/>
</dbReference>
<dbReference type="PANTHER" id="PTHR43408:SF1">
    <property type="entry name" value="FMN REDUCTASE (NADPH)"/>
    <property type="match status" value="1"/>
</dbReference>